<feature type="compositionally biased region" description="Polar residues" evidence="1">
    <location>
        <begin position="1"/>
        <end position="11"/>
    </location>
</feature>
<dbReference type="Proteomes" id="UP001176961">
    <property type="component" value="Unassembled WGS sequence"/>
</dbReference>
<dbReference type="InterPro" id="IPR035940">
    <property type="entry name" value="CAP_sf"/>
</dbReference>
<organism evidence="2 3">
    <name type="scientific">Cylicocyclus nassatus</name>
    <name type="common">Nematode worm</name>
    <dbReference type="NCBI Taxonomy" id="53992"/>
    <lineage>
        <taxon>Eukaryota</taxon>
        <taxon>Metazoa</taxon>
        <taxon>Ecdysozoa</taxon>
        <taxon>Nematoda</taxon>
        <taxon>Chromadorea</taxon>
        <taxon>Rhabditida</taxon>
        <taxon>Rhabditina</taxon>
        <taxon>Rhabditomorpha</taxon>
        <taxon>Strongyloidea</taxon>
        <taxon>Strongylidae</taxon>
        <taxon>Cylicocyclus</taxon>
    </lineage>
</organism>
<keyword evidence="3" id="KW-1185">Reference proteome</keyword>
<protein>
    <submittedName>
        <fullName evidence="2">Uncharacterized protein</fullName>
    </submittedName>
</protein>
<evidence type="ECO:0000256" key="1">
    <source>
        <dbReference type="SAM" id="MobiDB-lite"/>
    </source>
</evidence>
<evidence type="ECO:0000313" key="3">
    <source>
        <dbReference type="Proteomes" id="UP001176961"/>
    </source>
</evidence>
<dbReference type="AlphaFoldDB" id="A0AA36HFZ5"/>
<gene>
    <name evidence="2" type="ORF">CYNAS_LOCUS21990</name>
</gene>
<reference evidence="2" key="1">
    <citation type="submission" date="2023-07" db="EMBL/GenBank/DDBJ databases">
        <authorList>
            <consortium name="CYATHOMIX"/>
        </authorList>
    </citation>
    <scope>NUCLEOTIDE SEQUENCE</scope>
    <source>
        <strain evidence="2">N/A</strain>
    </source>
</reference>
<evidence type="ECO:0000313" key="2">
    <source>
        <dbReference type="EMBL" id="CAJ0610007.1"/>
    </source>
</evidence>
<dbReference type="EMBL" id="CATQJL010000326">
    <property type="protein sequence ID" value="CAJ0610007.1"/>
    <property type="molecule type" value="Genomic_DNA"/>
</dbReference>
<name>A0AA36HFZ5_CYLNA</name>
<dbReference type="Gene3D" id="3.40.33.10">
    <property type="entry name" value="CAP"/>
    <property type="match status" value="1"/>
</dbReference>
<accession>A0AA36HFZ5</accession>
<proteinExistence type="predicted"/>
<comment type="caution">
    <text evidence="2">The sequence shown here is derived from an EMBL/GenBank/DDBJ whole genome shotgun (WGS) entry which is preliminary data.</text>
</comment>
<feature type="region of interest" description="Disordered" evidence="1">
    <location>
        <begin position="1"/>
        <end position="20"/>
    </location>
</feature>
<sequence>MKTINPQTFRGTSHGGRSKDIDDTFEYWRGLFSYFLEDGYEVEFLKSYTFAELADAKTTEIGCAYYDVCDGNEAYTFFCFTNQA</sequence>